<dbReference type="STRING" id="1188234.MALK_5030"/>
<keyword evidence="4" id="KW-0732">Signal</keyword>
<dbReference type="GO" id="GO:0006508">
    <property type="term" value="P:proteolysis"/>
    <property type="evidence" value="ECO:0007669"/>
    <property type="project" value="UniProtKB-KW"/>
</dbReference>
<name>A0A318U4H4_9BACT</name>
<dbReference type="PANTHER" id="PTHR32060">
    <property type="entry name" value="TAIL-SPECIFIC PROTEASE"/>
    <property type="match status" value="1"/>
</dbReference>
<gene>
    <name evidence="6" type="ORF">BCF88_1103</name>
    <name evidence="7" type="ORF">NCTC10135_00957</name>
</gene>
<evidence type="ECO:0000313" key="9">
    <source>
        <dbReference type="Proteomes" id="UP000259864"/>
    </source>
</evidence>
<feature type="compositionally biased region" description="Polar residues" evidence="2">
    <location>
        <begin position="581"/>
        <end position="590"/>
    </location>
</feature>
<dbReference type="SMART" id="SM00245">
    <property type="entry name" value="TSPc"/>
    <property type="match status" value="1"/>
</dbReference>
<evidence type="ECO:0000313" key="7">
    <source>
        <dbReference type="EMBL" id="SYV90433.1"/>
    </source>
</evidence>
<keyword evidence="1" id="KW-0175">Coiled coil</keyword>
<keyword evidence="7" id="KW-0645">Protease</keyword>
<dbReference type="RefSeq" id="WP_110858399.1">
    <property type="nucleotide sequence ID" value="NZ_LS991949.1"/>
</dbReference>
<dbReference type="GO" id="GO:0008236">
    <property type="term" value="F:serine-type peptidase activity"/>
    <property type="evidence" value="ECO:0007669"/>
    <property type="project" value="InterPro"/>
</dbReference>
<proteinExistence type="predicted"/>
<dbReference type="AlphaFoldDB" id="A0A318U4H4"/>
<dbReference type="KEGG" id="mala:NCTC10135_00957"/>
<feature type="transmembrane region" description="Helical" evidence="3">
    <location>
        <begin position="632"/>
        <end position="654"/>
    </location>
</feature>
<dbReference type="CDD" id="cd06567">
    <property type="entry name" value="Peptidase_S41"/>
    <property type="match status" value="1"/>
</dbReference>
<keyword evidence="3" id="KW-0472">Membrane</keyword>
<dbReference type="EMBL" id="QKLP01000010">
    <property type="protein sequence ID" value="PYF42548.1"/>
    <property type="molecule type" value="Genomic_DNA"/>
</dbReference>
<feature type="coiled-coil region" evidence="1">
    <location>
        <begin position="155"/>
        <end position="182"/>
    </location>
</feature>
<dbReference type="PANTHER" id="PTHR32060:SF22">
    <property type="entry name" value="CARBOXYL-TERMINAL-PROCESSING PEPTIDASE 3, CHLOROPLASTIC"/>
    <property type="match status" value="1"/>
</dbReference>
<feature type="compositionally biased region" description="Low complexity" evidence="2">
    <location>
        <begin position="601"/>
        <end position="613"/>
    </location>
</feature>
<dbReference type="PROSITE" id="PS51257">
    <property type="entry name" value="PROKAR_LIPOPROTEIN"/>
    <property type="match status" value="1"/>
</dbReference>
<sequence length="667" mass="76621">MKISKLRNLVISSTFILPFTVISAACATKADFDESALKAAACATKADFDESALKEFLIIPLAKELNSQNNRNNKIKMYMHNDVAYVGIKEFLRSISTIIKHDKLTFSFNNDKVKLVLKTDQDEKNNPSLTVDYKSKKIIVSNYKFFREILKKYERGEEKLKISFLKRENQNLNQEFEFDLKKYNIDILKGKDDLYLPQILLNQVILNESNIQTYFNEDVFNIFRFAESLTGFGSITLKMSPKNNVKNIPDGLRKFQLKYYPFLFDYYYGIKLDKNKSYKEFFNNYKTDILSNDSDIHYLSTKKIISDLDDPHTAYKLDGYYDKSRGLYSQQIANKKRTNDQIELGNYLQKYYFKNNTEYQNVYTSDNKTSVISFKAFEEDSASHIEKSLKEAKEKGVKNIVFNLTLNGGGFIGAAFEIMGFMTDKPFKSYTYNPLSGEKKIELIQSKYPKYDFNYYVLTSPYAFSAGNIFPQMVKDNNVGKVIGYKTFGGASAISYAILPTGDIIQLSSNTVFTDKHFRTTEFGIEPNFKFKYDLSKNPEKLYDLTNIQNIVNNLSQGNFDDVIEVKESEPETKPEHKTSKNNPHMNSNLIPRDNSKEHFSSNSNSSTIENKSGNISKLSAKPVNMSNNVKIAIILSTVVIAIIAIAISVYFVIRKQKRKLNLKNEI</sequence>
<dbReference type="Gene3D" id="3.90.226.10">
    <property type="entry name" value="2-enoyl-CoA Hydratase, Chain A, domain 1"/>
    <property type="match status" value="1"/>
</dbReference>
<organism evidence="6 8">
    <name type="scientific">Metamycoplasma alkalescens</name>
    <dbReference type="NCBI Taxonomy" id="45363"/>
    <lineage>
        <taxon>Bacteria</taxon>
        <taxon>Bacillati</taxon>
        <taxon>Mycoplasmatota</taxon>
        <taxon>Mycoplasmoidales</taxon>
        <taxon>Metamycoplasmataceae</taxon>
        <taxon>Metamycoplasma</taxon>
    </lineage>
</organism>
<keyword evidence="3" id="KW-0812">Transmembrane</keyword>
<dbReference type="InterPro" id="IPR005151">
    <property type="entry name" value="Tail-specific_protease"/>
</dbReference>
<dbReference type="EMBL" id="LS991949">
    <property type="protein sequence ID" value="SYV90433.1"/>
    <property type="molecule type" value="Genomic_DNA"/>
</dbReference>
<evidence type="ECO:0000259" key="5">
    <source>
        <dbReference type="SMART" id="SM00245"/>
    </source>
</evidence>
<feature type="region of interest" description="Disordered" evidence="2">
    <location>
        <begin position="568"/>
        <end position="613"/>
    </location>
</feature>
<evidence type="ECO:0000313" key="6">
    <source>
        <dbReference type="EMBL" id="PYF42548.1"/>
    </source>
</evidence>
<feature type="compositionally biased region" description="Basic and acidic residues" evidence="2">
    <location>
        <begin position="568"/>
        <end position="579"/>
    </location>
</feature>
<dbReference type="InterPro" id="IPR029045">
    <property type="entry name" value="ClpP/crotonase-like_dom_sf"/>
</dbReference>
<dbReference type="Pfam" id="PF03572">
    <property type="entry name" value="Peptidase_S41"/>
    <property type="match status" value="1"/>
</dbReference>
<dbReference type="GO" id="GO:0004175">
    <property type="term" value="F:endopeptidase activity"/>
    <property type="evidence" value="ECO:0007669"/>
    <property type="project" value="TreeGrafter"/>
</dbReference>
<dbReference type="Proteomes" id="UP000247715">
    <property type="component" value="Unassembled WGS sequence"/>
</dbReference>
<dbReference type="EC" id="3.4.21.-" evidence="7"/>
<dbReference type="Proteomes" id="UP000259864">
    <property type="component" value="Chromosome 1"/>
</dbReference>
<accession>A0A318U4H4</accession>
<reference evidence="7" key="2">
    <citation type="submission" date="2018-06" db="EMBL/GenBank/DDBJ databases">
        <authorList>
            <consortium name="Pathogen Informatics"/>
            <person name="Doyle S."/>
        </authorList>
    </citation>
    <scope>NUCLEOTIDE SEQUENCE</scope>
    <source>
        <strain evidence="7">NCTC10135</strain>
    </source>
</reference>
<evidence type="ECO:0000256" key="4">
    <source>
        <dbReference type="SAM" id="SignalP"/>
    </source>
</evidence>
<evidence type="ECO:0000256" key="3">
    <source>
        <dbReference type="SAM" id="Phobius"/>
    </source>
</evidence>
<feature type="domain" description="Tail specific protease" evidence="5">
    <location>
        <begin position="341"/>
        <end position="532"/>
    </location>
</feature>
<dbReference type="SUPFAM" id="SSF52096">
    <property type="entry name" value="ClpP/crotonase"/>
    <property type="match status" value="1"/>
</dbReference>
<evidence type="ECO:0000313" key="8">
    <source>
        <dbReference type="Proteomes" id="UP000247715"/>
    </source>
</evidence>
<feature type="signal peptide" evidence="4">
    <location>
        <begin position="1"/>
        <end position="24"/>
    </location>
</feature>
<protein>
    <submittedName>
        <fullName evidence="6">Peptidase S41-like protein</fullName>
    </submittedName>
    <submittedName>
        <fullName evidence="7">Periplasmic protease</fullName>
        <ecNumber evidence="7">3.4.21.-</ecNumber>
    </submittedName>
</protein>
<keyword evidence="3" id="KW-1133">Transmembrane helix</keyword>
<evidence type="ECO:0000256" key="2">
    <source>
        <dbReference type="SAM" id="MobiDB-lite"/>
    </source>
</evidence>
<evidence type="ECO:0000256" key="1">
    <source>
        <dbReference type="SAM" id="Coils"/>
    </source>
</evidence>
<reference evidence="6 8" key="1">
    <citation type="submission" date="2018-06" db="EMBL/GenBank/DDBJ databases">
        <title>Genomic Encyclopedia of Archaeal and Bacterial Type Strains, Phase II (KMG-II): from individual species to whole genera.</title>
        <authorList>
            <person name="Goeker M."/>
        </authorList>
    </citation>
    <scope>NUCLEOTIDE SEQUENCE [LARGE SCALE GENOMIC DNA]</scope>
    <source>
        <strain evidence="6 8">ATCC 29103</strain>
    </source>
</reference>
<reference evidence="9" key="3">
    <citation type="submission" date="2018-06" db="EMBL/GenBank/DDBJ databases">
        <authorList>
            <consortium name="Pathogen Informatics"/>
        </authorList>
    </citation>
    <scope>NUCLEOTIDE SEQUENCE [LARGE SCALE GENOMIC DNA]</scope>
    <source>
        <strain evidence="9">NCTC10135</strain>
    </source>
</reference>
<keyword evidence="7" id="KW-0378">Hydrolase</keyword>
<feature type="chain" id="PRO_5035118409" evidence="4">
    <location>
        <begin position="25"/>
        <end position="667"/>
    </location>
</feature>